<dbReference type="OMA" id="HYVIYIW"/>
<name>A0A3E2HF77_SCYLI</name>
<dbReference type="CDD" id="cd09917">
    <property type="entry name" value="F-box_SF"/>
    <property type="match status" value="1"/>
</dbReference>
<dbReference type="SUPFAM" id="SSF81383">
    <property type="entry name" value="F-box domain"/>
    <property type="match status" value="1"/>
</dbReference>
<evidence type="ECO:0000313" key="3">
    <source>
        <dbReference type="Proteomes" id="UP000258309"/>
    </source>
</evidence>
<accession>A0A3E2HF77</accession>
<gene>
    <name evidence="2" type="ORF">B7463_g4330</name>
</gene>
<dbReference type="InterPro" id="IPR036047">
    <property type="entry name" value="F-box-like_dom_sf"/>
</dbReference>
<dbReference type="Gene3D" id="1.20.1280.50">
    <property type="match status" value="1"/>
</dbReference>
<protein>
    <recommendedName>
        <fullName evidence="1">F-box domain-containing protein</fullName>
    </recommendedName>
</protein>
<proteinExistence type="predicted"/>
<dbReference type="Pfam" id="PF00646">
    <property type="entry name" value="F-box"/>
    <property type="match status" value="1"/>
</dbReference>
<keyword evidence="3" id="KW-1185">Reference proteome</keyword>
<dbReference type="SMART" id="SM00256">
    <property type="entry name" value="FBOX"/>
    <property type="match status" value="1"/>
</dbReference>
<feature type="non-terminal residue" evidence="2">
    <location>
        <position position="473"/>
    </location>
</feature>
<feature type="domain" description="F-box" evidence="1">
    <location>
        <begin position="1"/>
        <end position="46"/>
    </location>
</feature>
<dbReference type="EMBL" id="NCSJ02000063">
    <property type="protein sequence ID" value="RFU32049.1"/>
    <property type="molecule type" value="Genomic_DNA"/>
</dbReference>
<evidence type="ECO:0000259" key="1">
    <source>
        <dbReference type="PROSITE" id="PS50181"/>
    </source>
</evidence>
<dbReference type="OrthoDB" id="5334391at2759"/>
<sequence>MNITALPNDLFLLVVAHLSPSELIACRAICKSWQKAFTDSDRSRRLLQRHYPRVRELQQPFRDEEQDWSQTLATVCRRYYYLKAGRPRKVQQFALKKSLMVPEWARHFPVATWQRQLSYETKTAPFHYPDPLWTYDDGVLIFPSAELQRYVVYDLAVATFGDVDFQSETKVVRRIRLKERVLVVEWCEYEPYHRLNEIEMVHRHFATAYDLVWDKEKIQWNARFRNEWKIHFLGLPLNSSDRFFTAHTATHWAMYLWQPNRSAWGEDDPIERLAVWDISSPSTYRPSEDLTGSFKPNDNAKGPRIIRQLSFSDLDFYRIRQRSTPTLRELELDENNLYFVQEDHRWLAGQQASHSLPRLHMVKVVGLPFVVGPEWVDECGADGDVNLSFCERSEDERHPSRAPCWRHEEFPYLTISEAFDAQAGPHVRMSGPGYDVSLRDDLWQQLLAKGKICGDERWLVGENSDHEIEILYF</sequence>
<dbReference type="Proteomes" id="UP000258309">
    <property type="component" value="Unassembled WGS sequence"/>
</dbReference>
<reference evidence="2 3" key="1">
    <citation type="submission" date="2018-05" db="EMBL/GenBank/DDBJ databases">
        <title>Draft genome sequence of Scytalidium lignicola DSM 105466, a ubiquitous saprotrophic fungus.</title>
        <authorList>
            <person name="Buettner E."/>
            <person name="Gebauer A.M."/>
            <person name="Hofrichter M."/>
            <person name="Liers C."/>
            <person name="Kellner H."/>
        </authorList>
    </citation>
    <scope>NUCLEOTIDE SEQUENCE [LARGE SCALE GENOMIC DNA]</scope>
    <source>
        <strain evidence="2 3">DSM 105466</strain>
    </source>
</reference>
<organism evidence="2 3">
    <name type="scientific">Scytalidium lignicola</name>
    <name type="common">Hyphomycete</name>
    <dbReference type="NCBI Taxonomy" id="5539"/>
    <lineage>
        <taxon>Eukaryota</taxon>
        <taxon>Fungi</taxon>
        <taxon>Dikarya</taxon>
        <taxon>Ascomycota</taxon>
        <taxon>Pezizomycotina</taxon>
        <taxon>Leotiomycetes</taxon>
        <taxon>Leotiomycetes incertae sedis</taxon>
        <taxon>Scytalidium</taxon>
    </lineage>
</organism>
<dbReference type="InterPro" id="IPR001810">
    <property type="entry name" value="F-box_dom"/>
</dbReference>
<dbReference type="AlphaFoldDB" id="A0A3E2HF77"/>
<feature type="non-terminal residue" evidence="2">
    <location>
        <position position="1"/>
    </location>
</feature>
<comment type="caution">
    <text evidence="2">The sequence shown here is derived from an EMBL/GenBank/DDBJ whole genome shotgun (WGS) entry which is preliminary data.</text>
</comment>
<dbReference type="PROSITE" id="PS50181">
    <property type="entry name" value="FBOX"/>
    <property type="match status" value="1"/>
</dbReference>
<dbReference type="STRING" id="5539.A0A3E2HF77"/>
<evidence type="ECO:0000313" key="2">
    <source>
        <dbReference type="EMBL" id="RFU32049.1"/>
    </source>
</evidence>